<feature type="signal peptide" evidence="1">
    <location>
        <begin position="1"/>
        <end position="27"/>
    </location>
</feature>
<dbReference type="EMBL" id="CP062983">
    <property type="protein sequence ID" value="QPC81966.1"/>
    <property type="molecule type" value="Genomic_DNA"/>
</dbReference>
<evidence type="ECO:0000313" key="2">
    <source>
        <dbReference type="EMBL" id="QPC81966.1"/>
    </source>
</evidence>
<dbReference type="PROSITE" id="PS51257">
    <property type="entry name" value="PROKAR_LIPOPROTEIN"/>
    <property type="match status" value="1"/>
</dbReference>
<dbReference type="KEGG" id="pmet:G4Y79_20095"/>
<feature type="chain" id="PRO_5032351127" evidence="1">
    <location>
        <begin position="28"/>
        <end position="407"/>
    </location>
</feature>
<dbReference type="NCBIfam" id="NF038353">
    <property type="entry name" value="FxLYD_dom"/>
    <property type="match status" value="1"/>
</dbReference>
<dbReference type="RefSeq" id="WP_195170036.1">
    <property type="nucleotide sequence ID" value="NZ_CP062983.1"/>
</dbReference>
<name>A0A7S8E7U2_9CHLR</name>
<evidence type="ECO:0000256" key="1">
    <source>
        <dbReference type="SAM" id="SignalP"/>
    </source>
</evidence>
<protein>
    <submittedName>
        <fullName evidence="2">Uncharacterized protein</fullName>
    </submittedName>
</protein>
<dbReference type="Proteomes" id="UP000594468">
    <property type="component" value="Chromosome"/>
</dbReference>
<proteinExistence type="predicted"/>
<reference evidence="2 3" key="1">
    <citation type="submission" date="2020-02" db="EMBL/GenBank/DDBJ databases">
        <authorList>
            <person name="Zheng R.K."/>
            <person name="Sun C.M."/>
        </authorList>
    </citation>
    <scope>NUCLEOTIDE SEQUENCE [LARGE SCALE GENOMIC DNA]</scope>
    <source>
        <strain evidence="3">rifampicinis</strain>
    </source>
</reference>
<evidence type="ECO:0000313" key="3">
    <source>
        <dbReference type="Proteomes" id="UP000594468"/>
    </source>
</evidence>
<gene>
    <name evidence="2" type="ORF">G4Y79_20095</name>
</gene>
<sequence length="407" mass="43472">MKALFRRRLLVFAILMSTLLVGCSSGAVVYVPTPLPPESNPQRYEHPSGAFNVVMPPNWSAYSQNLTNLATASFSPPDSRVPLVTVAVINMGDDIEIEELDEMRRTYQSQIRPDLGHYTEQDADAQGDGAWRMVGVRQTATGETETVNTFFERRGSLLGVTDVVIPADAHLVADLQTIINTIFLGDSDTVQLEPTTLNTLALAASTGLETINISTWTTDDGVFFVTGEVTNRGGTTVYDVPVKVTLSRQDGTEVVEAQDTVMGYGIVPGGFVPFSLRFGQGQPSDASAFSVAIGDIAPAESDDLQPDIISEPALVWTDAMENSANGTLYVIGRVSNTSDEPVRQPQAIVTIFDQAGRVIAAGFADADVDVLPAGESASFNIAVPEQGGEAVNYLVSVQALACDKTCE</sequence>
<organism evidence="2 3">
    <name type="scientific">Phototrophicus methaneseepsis</name>
    <dbReference type="NCBI Taxonomy" id="2710758"/>
    <lineage>
        <taxon>Bacteria</taxon>
        <taxon>Bacillati</taxon>
        <taxon>Chloroflexota</taxon>
        <taxon>Candidatus Thermofontia</taxon>
        <taxon>Phototrophicales</taxon>
        <taxon>Phototrophicaceae</taxon>
        <taxon>Phototrophicus</taxon>
    </lineage>
</organism>
<dbReference type="InterPro" id="IPR047676">
    <property type="entry name" value="FxLYD_dom"/>
</dbReference>
<accession>A0A7S8E7U2</accession>
<keyword evidence="3" id="KW-1185">Reference proteome</keyword>
<dbReference type="AlphaFoldDB" id="A0A7S8E7U2"/>
<keyword evidence="1" id="KW-0732">Signal</keyword>